<feature type="domain" description="HPt" evidence="15">
    <location>
        <begin position="1281"/>
        <end position="1377"/>
    </location>
</feature>
<comment type="subunit">
    <text evidence="9">At low DSF concentrations, interacts with RpfF.</text>
</comment>
<keyword evidence="3 12" id="KW-0597">Phosphoprotein</keyword>
<evidence type="ECO:0000259" key="15">
    <source>
        <dbReference type="PROSITE" id="PS50894"/>
    </source>
</evidence>
<dbReference type="PANTHER" id="PTHR43547:SF2">
    <property type="entry name" value="HYBRID SIGNAL TRANSDUCTION HISTIDINE KINASE C"/>
    <property type="match status" value="1"/>
</dbReference>
<dbReference type="Gene3D" id="1.10.287.130">
    <property type="match status" value="1"/>
</dbReference>
<dbReference type="InterPro" id="IPR008207">
    <property type="entry name" value="Sig_transdc_His_kin_Hpt_dom"/>
</dbReference>
<evidence type="ECO:0000256" key="2">
    <source>
        <dbReference type="ARBA" id="ARBA00012438"/>
    </source>
</evidence>
<dbReference type="SMART" id="SM00388">
    <property type="entry name" value="HisKA"/>
    <property type="match status" value="1"/>
</dbReference>
<dbReference type="Proteomes" id="UP000236724">
    <property type="component" value="Unassembled WGS sequence"/>
</dbReference>
<evidence type="ECO:0000256" key="3">
    <source>
        <dbReference type="ARBA" id="ARBA00022553"/>
    </source>
</evidence>
<dbReference type="InterPro" id="IPR036097">
    <property type="entry name" value="HisK_dim/P_sf"/>
</dbReference>
<comment type="catalytic activity">
    <reaction evidence="1">
        <text>ATP + protein L-histidine = ADP + protein N-phospho-L-histidine.</text>
        <dbReference type="EC" id="2.7.13.3"/>
    </reaction>
</comment>
<dbReference type="FunFam" id="1.10.287.130:FF:000002">
    <property type="entry name" value="Two-component osmosensing histidine kinase"/>
    <property type="match status" value="1"/>
</dbReference>
<dbReference type="SUPFAM" id="SSF47384">
    <property type="entry name" value="Homodimeric domain of signal transducing histidine kinase"/>
    <property type="match status" value="1"/>
</dbReference>
<dbReference type="SUPFAM" id="SSF55874">
    <property type="entry name" value="ATPase domain of HSP90 chaperone/DNA topoisomerase II/histidine kinase"/>
    <property type="match status" value="1"/>
</dbReference>
<evidence type="ECO:0000256" key="11">
    <source>
        <dbReference type="PROSITE-ProRule" id="PRU00110"/>
    </source>
</evidence>
<keyword evidence="5" id="KW-0547">Nucleotide-binding</keyword>
<dbReference type="Gene3D" id="3.30.565.10">
    <property type="entry name" value="Histidine kinase-like ATPase, C-terminal domain"/>
    <property type="match status" value="1"/>
</dbReference>
<dbReference type="InterPro" id="IPR001789">
    <property type="entry name" value="Sig_transdc_resp-reg_receiver"/>
</dbReference>
<evidence type="ECO:0000256" key="7">
    <source>
        <dbReference type="ARBA" id="ARBA00022840"/>
    </source>
</evidence>
<dbReference type="OrthoDB" id="176203at2"/>
<evidence type="ECO:0000256" key="8">
    <source>
        <dbReference type="ARBA" id="ARBA00023012"/>
    </source>
</evidence>
<keyword evidence="8" id="KW-0902">Two-component regulatory system</keyword>
<dbReference type="PROSITE" id="PS50109">
    <property type="entry name" value="HIS_KIN"/>
    <property type="match status" value="1"/>
</dbReference>
<dbReference type="GO" id="GO:0005524">
    <property type="term" value="F:ATP binding"/>
    <property type="evidence" value="ECO:0007669"/>
    <property type="project" value="UniProtKB-KW"/>
</dbReference>
<dbReference type="Pfam" id="PF02518">
    <property type="entry name" value="HATPase_c"/>
    <property type="match status" value="1"/>
</dbReference>
<gene>
    <name evidence="16" type="primary">rpfC_14</name>
    <name evidence="16" type="ORF">MBHS_04345</name>
</gene>
<dbReference type="InterPro" id="IPR036641">
    <property type="entry name" value="HPT_dom_sf"/>
</dbReference>
<evidence type="ECO:0000256" key="10">
    <source>
        <dbReference type="ARBA" id="ARBA00068150"/>
    </source>
</evidence>
<dbReference type="Pfam" id="PF00072">
    <property type="entry name" value="Response_reg"/>
    <property type="match status" value="1"/>
</dbReference>
<keyword evidence="6" id="KW-0418">Kinase</keyword>
<dbReference type="Pfam" id="PF00512">
    <property type="entry name" value="HisKA"/>
    <property type="match status" value="1"/>
</dbReference>
<feature type="modified residue" description="Phosphohistidine" evidence="11">
    <location>
        <position position="1320"/>
    </location>
</feature>
<dbReference type="InterPro" id="IPR003594">
    <property type="entry name" value="HATPase_dom"/>
</dbReference>
<evidence type="ECO:0000259" key="14">
    <source>
        <dbReference type="PROSITE" id="PS50110"/>
    </source>
</evidence>
<dbReference type="SMART" id="SM00448">
    <property type="entry name" value="REC"/>
    <property type="match status" value="1"/>
</dbReference>
<evidence type="ECO:0000313" key="16">
    <source>
        <dbReference type="EMBL" id="SEH08453.1"/>
    </source>
</evidence>
<dbReference type="SMART" id="SM00387">
    <property type="entry name" value="HATPase_c"/>
    <property type="match status" value="1"/>
</dbReference>
<evidence type="ECO:0000256" key="4">
    <source>
        <dbReference type="ARBA" id="ARBA00022679"/>
    </source>
</evidence>
<dbReference type="Gene3D" id="1.20.120.160">
    <property type="entry name" value="HPT domain"/>
    <property type="match status" value="1"/>
</dbReference>
<keyword evidence="7" id="KW-0067">ATP-binding</keyword>
<proteinExistence type="predicted"/>
<reference evidence="16 17" key="1">
    <citation type="submission" date="2016-10" db="EMBL/GenBank/DDBJ databases">
        <authorList>
            <person name="de Groot N.N."/>
        </authorList>
    </citation>
    <scope>NUCLEOTIDE SEQUENCE [LARGE SCALE GENOMIC DNA]</scope>
    <source>
        <strain evidence="16">MBHS1</strain>
    </source>
</reference>
<dbReference type="EC" id="2.7.13.3" evidence="2"/>
<dbReference type="InterPro" id="IPR003661">
    <property type="entry name" value="HisK_dim/P_dom"/>
</dbReference>
<dbReference type="InterPro" id="IPR036890">
    <property type="entry name" value="HATPase_C_sf"/>
</dbReference>
<sequence length="1457" mass="164557">MKNIIMFIAMLIHLVLPLNVYAQDVNKIKFSHITVEDGLSHHEGLFVIQDMQGFMWFGTKHGLNQYDGMHIKPFFHDSEEPNSISGNFAHWIDEDPSGVLWIATWGDGISKYDPVSGKFSNYYHDKADPRSLGSDNVWSLFVDRKGLVWAATAGGLSKFNPKTEVFTRYRHEPQNLNSLSHNMVSRVSEDAQGILWISTYGGGLNRFDPNTETFTRYRHSNGDPTSLSHDNLWGVYIDNRERIWIASEAGLNQFHPDTETFTSYQHDATNPQSLSINTVTVMHENGDGMLWLGTFGGGLNCFDPESKIFTQYRHDPQDPYSLINDTIMGIEEDSTGTIWVATFGGIDKFDPGEHQFTHYQNDPNNPHDLSDSRVRSIYQDHNGSVWIGTDGGLNHLDKTRRSFAHYLHDADDPTSISGNDIWAISQDIRGDMWFGTHGTGLNKFNPEQETFVRYGFDSQNPNKRSNHAIYDLVVDRKRDVIWIADYLSGLDKFDIGTETFTHYHYDESNPDGIVSNWSLTVSVDSKGLVWVGTEAGLSRFNPETEQFTNFTYNRNDPKSLSNNMIQMIYEDSQNIVWIGTADGLNRYDENTQSFTHYNKKDGLASNHVVAMAEDDQGQLWISTDKGLSRFNSQMTTFRNYDQRDGLQSNHFLMHSAHKNEAGELFFGGTNGFNIFHPNELTDNPYIPKVVFTNALLFNQPIPVGEESPLAKHIHHAQSITLRHNQSTFSLEFVALNYRNSRKNQYAYMMEGFDRDFTQTDSEHCKVTYTNLDPGRYSFHVKASNNNGVWNEEGHSINILILPPWWETVWFRGTMLILMAILFFWIVRAKVQRVHKRNHQLERQVAQRTIELQQANHIAEESRKTAEAASHAKSEFLANMSHEIRTPMNAVIGMSQMLMRTNLNDKQKEYINTVHNSSHLLLGVINDILDLSKIEAGKLELDLHNFYTNDLLGQMKSIFGTAVEDQHIELFIYLSPDLPLTLVGDSHRLGQVLTNLLSNAIKFTEQGFVKLSVVQGNSSQAQAQSDAVSIRFAVQDTGIGLSKEQIDSLFCAFSQADTSTTRKYGGTGLGLVISSRLVERMGGTLEVESTLGEGSTFFFELILPVGTPELKKADWSTETNAVEIPVLADYTVLLVEDNRLNQDVALNMLAQTGVEVVIANNGQEALNKLTQQQFDIILMDLQMPVMDGFEATRRIRKEHADLPIIALSAAVMDSDRTKSHDAGANAHIAKPIDCGKLYTIMCRYLQRKGKTIQSRTDDLNSRLPESLKGFDLQKGLEQANHNADFYHRMLLRFKEQLDGAFSDIMEILDRENTEETYRKIHTLKGLAATFGAVHLSEVVATVYQALQDGTEITADMRKELQRTIAEVKTGLADLPPLPDATLEVNPEHGAAAMQAILIALRENEVVNQELLNTVVSYLRDSVGGNIPNEFREHVNNFKYDDAISLLMKLSTKVGGELQ</sequence>
<evidence type="ECO:0000256" key="1">
    <source>
        <dbReference type="ARBA" id="ARBA00000085"/>
    </source>
</evidence>
<dbReference type="InterPro" id="IPR005467">
    <property type="entry name" value="His_kinase_dom"/>
</dbReference>
<dbReference type="CDD" id="cd17546">
    <property type="entry name" value="REC_hyHK_CKI1_RcsC-like"/>
    <property type="match status" value="1"/>
</dbReference>
<dbReference type="CDD" id="cd16922">
    <property type="entry name" value="HATPase_EvgS-ArcB-TorS-like"/>
    <property type="match status" value="1"/>
</dbReference>
<dbReference type="SUPFAM" id="SSF52172">
    <property type="entry name" value="CheY-like"/>
    <property type="match status" value="1"/>
</dbReference>
<keyword evidence="4 16" id="KW-0808">Transferase</keyword>
<dbReference type="PROSITE" id="PS50894">
    <property type="entry name" value="HPT"/>
    <property type="match status" value="1"/>
</dbReference>
<dbReference type="SUPFAM" id="SSF63829">
    <property type="entry name" value="Calcium-dependent phosphotriesterase"/>
    <property type="match status" value="2"/>
</dbReference>
<dbReference type="Gene3D" id="3.40.50.2300">
    <property type="match status" value="1"/>
</dbReference>
<feature type="domain" description="Response regulatory" evidence="14">
    <location>
        <begin position="1130"/>
        <end position="1244"/>
    </location>
</feature>
<dbReference type="Pfam" id="PF07495">
    <property type="entry name" value="Y_Y_Y"/>
    <property type="match status" value="1"/>
</dbReference>
<organism evidence="16 17">
    <name type="scientific">Candidatus Venteria ishoeyi</name>
    <dbReference type="NCBI Taxonomy" id="1899563"/>
    <lineage>
        <taxon>Bacteria</taxon>
        <taxon>Pseudomonadati</taxon>
        <taxon>Pseudomonadota</taxon>
        <taxon>Gammaproteobacteria</taxon>
        <taxon>Thiotrichales</taxon>
        <taxon>Thiotrichaceae</taxon>
        <taxon>Venteria</taxon>
    </lineage>
</organism>
<dbReference type="PROSITE" id="PS50110">
    <property type="entry name" value="RESPONSE_REGULATORY"/>
    <property type="match status" value="1"/>
</dbReference>
<dbReference type="InterPro" id="IPR011006">
    <property type="entry name" value="CheY-like_superfamily"/>
</dbReference>
<dbReference type="CDD" id="cd00088">
    <property type="entry name" value="HPT"/>
    <property type="match status" value="1"/>
</dbReference>
<evidence type="ECO:0000313" key="17">
    <source>
        <dbReference type="Proteomes" id="UP000236724"/>
    </source>
</evidence>
<evidence type="ECO:0000256" key="9">
    <source>
        <dbReference type="ARBA" id="ARBA00064003"/>
    </source>
</evidence>
<name>A0A1H6FFN6_9GAMM</name>
<evidence type="ECO:0000256" key="12">
    <source>
        <dbReference type="PROSITE-ProRule" id="PRU00169"/>
    </source>
</evidence>
<dbReference type="PANTHER" id="PTHR43547">
    <property type="entry name" value="TWO-COMPONENT HISTIDINE KINASE"/>
    <property type="match status" value="1"/>
</dbReference>
<evidence type="ECO:0000256" key="5">
    <source>
        <dbReference type="ARBA" id="ARBA00022741"/>
    </source>
</evidence>
<feature type="domain" description="Histidine kinase" evidence="13">
    <location>
        <begin position="878"/>
        <end position="1104"/>
    </location>
</feature>
<dbReference type="CDD" id="cd00082">
    <property type="entry name" value="HisKA"/>
    <property type="match status" value="1"/>
</dbReference>
<dbReference type="SUPFAM" id="SSF47226">
    <property type="entry name" value="Histidine-containing phosphotransfer domain, HPT domain"/>
    <property type="match status" value="1"/>
</dbReference>
<protein>
    <recommendedName>
        <fullName evidence="10">Sensory/regulatory protein RpfC</fullName>
        <ecNumber evidence="2">2.7.13.3</ecNumber>
    </recommendedName>
</protein>
<dbReference type="PRINTS" id="PR00344">
    <property type="entry name" value="BCTRLSENSOR"/>
</dbReference>
<dbReference type="RefSeq" id="WP_146066873.1">
    <property type="nucleotide sequence ID" value="NZ_FMSV02000549.1"/>
</dbReference>
<dbReference type="EMBL" id="FMSV02000549">
    <property type="protein sequence ID" value="SEH08453.1"/>
    <property type="molecule type" value="Genomic_DNA"/>
</dbReference>
<dbReference type="FunFam" id="3.30.565.10:FF:000010">
    <property type="entry name" value="Sensor histidine kinase RcsC"/>
    <property type="match status" value="1"/>
</dbReference>
<dbReference type="InterPro" id="IPR011123">
    <property type="entry name" value="Y_Y_Y"/>
</dbReference>
<dbReference type="InterPro" id="IPR015943">
    <property type="entry name" value="WD40/YVTN_repeat-like_dom_sf"/>
</dbReference>
<dbReference type="FunFam" id="2.60.40.10:FF:000791">
    <property type="entry name" value="Two-component system sensor histidine kinase/response regulator"/>
    <property type="match status" value="1"/>
</dbReference>
<dbReference type="InterPro" id="IPR011110">
    <property type="entry name" value="Reg_prop"/>
</dbReference>
<dbReference type="Gene3D" id="2.130.10.10">
    <property type="entry name" value="YVTN repeat-like/Quinoprotein amine dehydrogenase"/>
    <property type="match status" value="3"/>
</dbReference>
<dbReference type="InterPro" id="IPR004358">
    <property type="entry name" value="Sig_transdc_His_kin-like_C"/>
</dbReference>
<keyword evidence="17" id="KW-1185">Reference proteome</keyword>
<feature type="modified residue" description="4-aspartylphosphate" evidence="12">
    <location>
        <position position="1179"/>
    </location>
</feature>
<dbReference type="GO" id="GO:0000155">
    <property type="term" value="F:phosphorelay sensor kinase activity"/>
    <property type="evidence" value="ECO:0007669"/>
    <property type="project" value="InterPro"/>
</dbReference>
<dbReference type="InterPro" id="IPR013783">
    <property type="entry name" value="Ig-like_fold"/>
</dbReference>
<evidence type="ECO:0000256" key="6">
    <source>
        <dbReference type="ARBA" id="ARBA00022777"/>
    </source>
</evidence>
<dbReference type="Gene3D" id="2.60.40.10">
    <property type="entry name" value="Immunoglobulins"/>
    <property type="match status" value="1"/>
</dbReference>
<evidence type="ECO:0000259" key="13">
    <source>
        <dbReference type="PROSITE" id="PS50109"/>
    </source>
</evidence>
<accession>A0A1H6FFN6</accession>
<dbReference type="Pfam" id="PF07494">
    <property type="entry name" value="Reg_prop"/>
    <property type="match status" value="5"/>
</dbReference>
<dbReference type="Pfam" id="PF01627">
    <property type="entry name" value="Hpt"/>
    <property type="match status" value="1"/>
</dbReference>